<dbReference type="EMBL" id="MAGO01000014">
    <property type="protein sequence ID" value="OCC14309.1"/>
    <property type="molecule type" value="Genomic_DNA"/>
</dbReference>
<proteinExistence type="predicted"/>
<sequence>MIHAFLQQMRMEAFSKKVSLNIVISNNGTRLCETVQGKCIDLNNRFSASGNFTITDRGIFSNGNIHLSEATTDNPTYSCVVLSTTRVRLGEWNGSSCIAK</sequence>
<comment type="caution">
    <text evidence="1">The sequence shown here is derived from an EMBL/GenBank/DDBJ whole genome shotgun (WGS) entry which is preliminary data.</text>
</comment>
<organism evidence="1 2">
    <name type="scientific">Dissulfuribacter thermophilus</name>
    <dbReference type="NCBI Taxonomy" id="1156395"/>
    <lineage>
        <taxon>Bacteria</taxon>
        <taxon>Pseudomonadati</taxon>
        <taxon>Thermodesulfobacteriota</taxon>
        <taxon>Dissulfuribacteria</taxon>
        <taxon>Dissulfuribacterales</taxon>
        <taxon>Dissulfuribacteraceae</taxon>
        <taxon>Dissulfuribacter</taxon>
    </lineage>
</organism>
<evidence type="ECO:0000313" key="1">
    <source>
        <dbReference type="EMBL" id="OCC14309.1"/>
    </source>
</evidence>
<evidence type="ECO:0000313" key="2">
    <source>
        <dbReference type="Proteomes" id="UP000093080"/>
    </source>
</evidence>
<keyword evidence="2" id="KW-1185">Reference proteome</keyword>
<dbReference type="AlphaFoldDB" id="A0A1B9F2Z3"/>
<gene>
    <name evidence="1" type="ORF">DBT_2298</name>
</gene>
<dbReference type="Proteomes" id="UP000093080">
    <property type="component" value="Unassembled WGS sequence"/>
</dbReference>
<reference evidence="1 2" key="1">
    <citation type="submission" date="2016-06" db="EMBL/GenBank/DDBJ databases">
        <title>Respiratory ammonification of nitrate coupled to the oxidation of elemental sulfur in deep-sea autotrophic thermophilic bacteria.</title>
        <authorList>
            <person name="Slobodkina G.B."/>
            <person name="Mardanov A.V."/>
            <person name="Ravin N.V."/>
            <person name="Frolova A.A."/>
            <person name="Viryasiv M.B."/>
            <person name="Chernyh N.A."/>
            <person name="Bonch-Osmolovskaya E.A."/>
            <person name="Slobodkin A.I."/>
        </authorList>
    </citation>
    <scope>NUCLEOTIDE SEQUENCE [LARGE SCALE GENOMIC DNA]</scope>
    <source>
        <strain evidence="1 2">S69</strain>
    </source>
</reference>
<name>A0A1B9F2Z3_9BACT</name>
<accession>A0A1B9F2Z3</accession>
<protein>
    <submittedName>
        <fullName evidence="1">Uncharacterized protein</fullName>
    </submittedName>
</protein>
<dbReference type="STRING" id="1156395.DBT_2298"/>